<name>A0A9P7ZAR8_9HELO</name>
<proteinExistence type="predicted"/>
<organism evidence="1 2">
    <name type="scientific">Calycina marina</name>
    <dbReference type="NCBI Taxonomy" id="1763456"/>
    <lineage>
        <taxon>Eukaryota</taxon>
        <taxon>Fungi</taxon>
        <taxon>Dikarya</taxon>
        <taxon>Ascomycota</taxon>
        <taxon>Pezizomycotina</taxon>
        <taxon>Leotiomycetes</taxon>
        <taxon>Helotiales</taxon>
        <taxon>Pezizellaceae</taxon>
        <taxon>Calycina</taxon>
    </lineage>
</organism>
<keyword evidence="2" id="KW-1185">Reference proteome</keyword>
<evidence type="ECO:0000313" key="1">
    <source>
        <dbReference type="EMBL" id="KAG9248361.1"/>
    </source>
</evidence>
<evidence type="ECO:0000313" key="2">
    <source>
        <dbReference type="Proteomes" id="UP000887226"/>
    </source>
</evidence>
<dbReference type="EMBL" id="MU253750">
    <property type="protein sequence ID" value="KAG9248361.1"/>
    <property type="molecule type" value="Genomic_DNA"/>
</dbReference>
<protein>
    <submittedName>
        <fullName evidence="1">Uncharacterized protein</fullName>
    </submittedName>
</protein>
<comment type="caution">
    <text evidence="1">The sequence shown here is derived from an EMBL/GenBank/DDBJ whole genome shotgun (WGS) entry which is preliminary data.</text>
</comment>
<dbReference type="OrthoDB" id="3883941at2759"/>
<dbReference type="AlphaFoldDB" id="A0A9P7ZAR8"/>
<gene>
    <name evidence="1" type="ORF">BJ878DRAFT_488402</name>
</gene>
<dbReference type="Proteomes" id="UP000887226">
    <property type="component" value="Unassembled WGS sequence"/>
</dbReference>
<accession>A0A9P7ZAR8</accession>
<reference evidence="1" key="1">
    <citation type="journal article" date="2021" name="IMA Fungus">
        <title>Genomic characterization of three marine fungi, including Emericellopsis atlantica sp. nov. with signatures of a generalist lifestyle and marine biomass degradation.</title>
        <authorList>
            <person name="Hagestad O.C."/>
            <person name="Hou L."/>
            <person name="Andersen J.H."/>
            <person name="Hansen E.H."/>
            <person name="Altermark B."/>
            <person name="Li C."/>
            <person name="Kuhnert E."/>
            <person name="Cox R.J."/>
            <person name="Crous P.W."/>
            <person name="Spatafora J.W."/>
            <person name="Lail K."/>
            <person name="Amirebrahimi M."/>
            <person name="Lipzen A."/>
            <person name="Pangilinan J."/>
            <person name="Andreopoulos W."/>
            <person name="Hayes R.D."/>
            <person name="Ng V."/>
            <person name="Grigoriev I.V."/>
            <person name="Jackson S.A."/>
            <person name="Sutton T.D.S."/>
            <person name="Dobson A.D.W."/>
            <person name="Rama T."/>
        </authorList>
    </citation>
    <scope>NUCLEOTIDE SEQUENCE</scope>
    <source>
        <strain evidence="1">TRa3180A</strain>
    </source>
</reference>
<sequence length="393" mass="42463">MQVSRTAARVAARSARAPAQRNVRFASTNQQAAAAGGSSGLVGGIAGGALVFAAGYGYYHFSGAKTMVNTASATKNQIQNLTSNIQSQAPAPNEALKWLRSIASSYSIFIPGANKYIDSAFDELDKVHEKHSDEVEKIIQDAYTQLKDATKSGMTMETAIKNWEIIESALSKLGKLAADSSTDFLDNNPEIKEKFGGNLHRLKSLADSGGESAKKELQETYDEIKDIIAGGVGFGTIARIKKLIEDKTEKVKELGDEAWKKGMEQVKPYLDKNPEIKNTIEENADKLKSGSLSEILAAVKDGNTDKLNGLVLKANEQAKSSGMAQSLDEYAKMIPGGSEIFPKLQKLGDVAKDHGEDAKEILNKTYKEVADILSKRATEIENIGEKTAKESKK</sequence>